<protein>
    <submittedName>
        <fullName evidence="8">CoA pyrophosphatase</fullName>
    </submittedName>
</protein>
<dbReference type="InterPro" id="IPR045121">
    <property type="entry name" value="CoAse"/>
</dbReference>
<evidence type="ECO:0000256" key="2">
    <source>
        <dbReference type="ARBA" id="ARBA00001946"/>
    </source>
</evidence>
<comment type="caution">
    <text evidence="8">The sequence shown here is derived from an EMBL/GenBank/DDBJ whole genome shotgun (WGS) entry which is preliminary data.</text>
</comment>
<keyword evidence="9" id="KW-1185">Reference proteome</keyword>
<keyword evidence="3" id="KW-0479">Metal-binding</keyword>
<evidence type="ECO:0000256" key="6">
    <source>
        <dbReference type="ARBA" id="ARBA00023211"/>
    </source>
</evidence>
<sequence>MPDPSSRPRRPPAVVQFDPAAQPWQPADAGLTAIAPDLLVPQRLRGVLSHAGPWPQDPLGSTEYRHPGREGAPVLAAVLIPMVVRPEGVSIMLTQRTAHLYDHAGQISFPGGRVETSDASPIATALREAEEETGLSAEYVDVLGSMPAYLTSTGFSITPVLSLVRPGFTLKPDVFEVAEIFEVPLTFLTDPANHRLYRGPLPDGRERLYYAMPWHQYFIWGATAGMLRNLYHMLRHGLTTDIGGASIGR</sequence>
<evidence type="ECO:0000313" key="8">
    <source>
        <dbReference type="EMBL" id="OZI57472.1"/>
    </source>
</evidence>
<dbReference type="PANTHER" id="PTHR12992">
    <property type="entry name" value="NUDIX HYDROLASE"/>
    <property type="match status" value="1"/>
</dbReference>
<dbReference type="EMBL" id="NEVQ01000012">
    <property type="protein sequence ID" value="OZI57472.1"/>
    <property type="molecule type" value="Genomic_DNA"/>
</dbReference>
<evidence type="ECO:0000313" key="9">
    <source>
        <dbReference type="Proteomes" id="UP000216885"/>
    </source>
</evidence>
<dbReference type="GO" id="GO:0046872">
    <property type="term" value="F:metal ion binding"/>
    <property type="evidence" value="ECO:0007669"/>
    <property type="project" value="UniProtKB-KW"/>
</dbReference>
<dbReference type="InterPro" id="IPR000086">
    <property type="entry name" value="NUDIX_hydrolase_dom"/>
</dbReference>
<dbReference type="CDD" id="cd03426">
    <property type="entry name" value="NUDIX_CoAse_Nudt7"/>
    <property type="match status" value="1"/>
</dbReference>
<evidence type="ECO:0000256" key="5">
    <source>
        <dbReference type="ARBA" id="ARBA00022842"/>
    </source>
</evidence>
<reference evidence="8 9" key="1">
    <citation type="submission" date="2017-05" db="EMBL/GenBank/DDBJ databases">
        <title>Complete and WGS of Bordetella genogroups.</title>
        <authorList>
            <person name="Spilker T."/>
            <person name="LiPuma J."/>
        </authorList>
    </citation>
    <scope>NUCLEOTIDE SEQUENCE [LARGE SCALE GENOMIC DNA]</scope>
    <source>
        <strain evidence="8 9">AU9919</strain>
    </source>
</reference>
<evidence type="ECO:0000256" key="4">
    <source>
        <dbReference type="ARBA" id="ARBA00022801"/>
    </source>
</evidence>
<feature type="domain" description="Nudix hydrolase" evidence="7">
    <location>
        <begin position="73"/>
        <end position="206"/>
    </location>
</feature>
<gene>
    <name evidence="8" type="ORF">CAL20_08745</name>
</gene>
<dbReference type="AlphaFoldDB" id="A0A261U7S6"/>
<comment type="cofactor">
    <cofactor evidence="1">
        <name>Mn(2+)</name>
        <dbReference type="ChEBI" id="CHEBI:29035"/>
    </cofactor>
</comment>
<dbReference type="PROSITE" id="PS51462">
    <property type="entry name" value="NUDIX"/>
    <property type="match status" value="1"/>
</dbReference>
<dbReference type="Pfam" id="PF00293">
    <property type="entry name" value="NUDIX"/>
    <property type="match status" value="1"/>
</dbReference>
<dbReference type="NCBIfam" id="NF007980">
    <property type="entry name" value="PRK10707.1"/>
    <property type="match status" value="1"/>
</dbReference>
<keyword evidence="4" id="KW-0378">Hydrolase</keyword>
<dbReference type="GO" id="GO:0010945">
    <property type="term" value="F:coenzyme A diphosphatase activity"/>
    <property type="evidence" value="ECO:0007669"/>
    <property type="project" value="InterPro"/>
</dbReference>
<dbReference type="InterPro" id="IPR015797">
    <property type="entry name" value="NUDIX_hydrolase-like_dom_sf"/>
</dbReference>
<organism evidence="8 9">
    <name type="scientific">Bordetella genomosp. 4</name>
    <dbReference type="NCBI Taxonomy" id="463044"/>
    <lineage>
        <taxon>Bacteria</taxon>
        <taxon>Pseudomonadati</taxon>
        <taxon>Pseudomonadota</taxon>
        <taxon>Betaproteobacteria</taxon>
        <taxon>Burkholderiales</taxon>
        <taxon>Alcaligenaceae</taxon>
        <taxon>Bordetella</taxon>
    </lineage>
</organism>
<evidence type="ECO:0000256" key="1">
    <source>
        <dbReference type="ARBA" id="ARBA00001936"/>
    </source>
</evidence>
<dbReference type="Proteomes" id="UP000216885">
    <property type="component" value="Unassembled WGS sequence"/>
</dbReference>
<name>A0A261U7S6_9BORD</name>
<proteinExistence type="predicted"/>
<keyword evidence="6" id="KW-0464">Manganese</keyword>
<dbReference type="SUPFAM" id="SSF55811">
    <property type="entry name" value="Nudix"/>
    <property type="match status" value="1"/>
</dbReference>
<comment type="cofactor">
    <cofactor evidence="2">
        <name>Mg(2+)</name>
        <dbReference type="ChEBI" id="CHEBI:18420"/>
    </cofactor>
</comment>
<dbReference type="PANTHER" id="PTHR12992:SF11">
    <property type="entry name" value="MITOCHONDRIAL COENZYME A DIPHOSPHATASE NUDT8"/>
    <property type="match status" value="1"/>
</dbReference>
<evidence type="ECO:0000256" key="3">
    <source>
        <dbReference type="ARBA" id="ARBA00022723"/>
    </source>
</evidence>
<keyword evidence="5" id="KW-0460">Magnesium</keyword>
<dbReference type="Gene3D" id="3.90.79.10">
    <property type="entry name" value="Nucleoside Triphosphate Pyrophosphohydrolase"/>
    <property type="match status" value="1"/>
</dbReference>
<evidence type="ECO:0000259" key="7">
    <source>
        <dbReference type="PROSITE" id="PS51462"/>
    </source>
</evidence>
<dbReference type="RefSeq" id="WP_094837804.1">
    <property type="nucleotide sequence ID" value="NZ_NEVQ01000012.1"/>
</dbReference>
<accession>A0A261U7S6</accession>